<dbReference type="InterPro" id="IPR009003">
    <property type="entry name" value="Peptidase_S1_PA"/>
</dbReference>
<dbReference type="InterPro" id="IPR050430">
    <property type="entry name" value="Peptidase_S1"/>
</dbReference>
<organism evidence="8 9">
    <name type="scientific">Galleria mellonella</name>
    <name type="common">Greater wax moth</name>
    <dbReference type="NCBI Taxonomy" id="7137"/>
    <lineage>
        <taxon>Eukaryota</taxon>
        <taxon>Metazoa</taxon>
        <taxon>Ecdysozoa</taxon>
        <taxon>Arthropoda</taxon>
        <taxon>Hexapoda</taxon>
        <taxon>Insecta</taxon>
        <taxon>Pterygota</taxon>
        <taxon>Neoptera</taxon>
        <taxon>Endopterygota</taxon>
        <taxon>Lepidoptera</taxon>
        <taxon>Glossata</taxon>
        <taxon>Ditrysia</taxon>
        <taxon>Pyraloidea</taxon>
        <taxon>Pyralidae</taxon>
        <taxon>Galleriinae</taxon>
        <taxon>Galleria</taxon>
    </lineage>
</organism>
<dbReference type="PROSITE" id="PS50240">
    <property type="entry name" value="TRYPSIN_DOM"/>
    <property type="match status" value="1"/>
</dbReference>
<dbReference type="InterPro" id="IPR043504">
    <property type="entry name" value="Peptidase_S1_PA_chymotrypsin"/>
</dbReference>
<gene>
    <name evidence="9" type="primary">LOC116413801</name>
</gene>
<dbReference type="PANTHER" id="PTHR24276:SF98">
    <property type="entry name" value="FI18310P1-RELATED"/>
    <property type="match status" value="1"/>
</dbReference>
<name>A0A6J3CDS6_GALME</name>
<evidence type="ECO:0000256" key="3">
    <source>
        <dbReference type="ARBA" id="ARBA00022801"/>
    </source>
</evidence>
<keyword evidence="4" id="KW-0720">Serine protease</keyword>
<keyword evidence="8" id="KW-1185">Reference proteome</keyword>
<dbReference type="RefSeq" id="XP_031770551.2">
    <property type="nucleotide sequence ID" value="XM_031914691.2"/>
</dbReference>
<sequence>MYNQNYLLIILFSCFVNTIIAIDSRVFDGQDIRFEVHKYLVQLKVHRRLSNPSLCSGSIIDHSWIITAAHCFKTDVKRVTVFRQTEDRLRKIAQVDRSDIHIHPSFVSGDASVIDKPGDIALIKTKCPIKFSASIQPVKLTKTPPQIGQSAVIAGYGASEDYVAYPREGTTKLTQCPYDVDGLICSIDTVRAGSGDSGGSLISRGRLIGVTSASCKNVHIHKNCITIYMDVFSNLDWIQKVVTSY</sequence>
<keyword evidence="5" id="KW-1015">Disulfide bond</keyword>
<protein>
    <submittedName>
        <fullName evidence="9">Snake venom serine protease rhinocerase 5-like</fullName>
    </submittedName>
</protein>
<evidence type="ECO:0000256" key="6">
    <source>
        <dbReference type="SAM" id="SignalP"/>
    </source>
</evidence>
<dbReference type="AlphaFoldDB" id="A0A6J3CDS6"/>
<reference evidence="9" key="1">
    <citation type="submission" date="2025-08" db="UniProtKB">
        <authorList>
            <consortium name="RefSeq"/>
        </authorList>
    </citation>
    <scope>IDENTIFICATION</scope>
    <source>
        <tissue evidence="9">Whole larvae</tissue>
    </source>
</reference>
<dbReference type="PRINTS" id="PR00722">
    <property type="entry name" value="CHYMOTRYPSIN"/>
</dbReference>
<accession>A0A6J3CDS6</accession>
<dbReference type="SUPFAM" id="SSF50494">
    <property type="entry name" value="Trypsin-like serine proteases"/>
    <property type="match status" value="1"/>
</dbReference>
<evidence type="ECO:0000256" key="1">
    <source>
        <dbReference type="ARBA" id="ARBA00007664"/>
    </source>
</evidence>
<dbReference type="Gene3D" id="2.40.10.10">
    <property type="entry name" value="Trypsin-like serine proteases"/>
    <property type="match status" value="1"/>
</dbReference>
<dbReference type="InterPro" id="IPR001254">
    <property type="entry name" value="Trypsin_dom"/>
</dbReference>
<keyword evidence="2" id="KW-0645">Protease</keyword>
<dbReference type="Pfam" id="PF00089">
    <property type="entry name" value="Trypsin"/>
    <property type="match status" value="1"/>
</dbReference>
<dbReference type="GO" id="GO:0005576">
    <property type="term" value="C:extracellular region"/>
    <property type="evidence" value="ECO:0007669"/>
    <property type="project" value="UniProtKB-SubCell"/>
</dbReference>
<dbReference type="PANTHER" id="PTHR24276">
    <property type="entry name" value="POLYSERASE-RELATED"/>
    <property type="match status" value="1"/>
</dbReference>
<dbReference type="GO" id="GO:0004252">
    <property type="term" value="F:serine-type endopeptidase activity"/>
    <property type="evidence" value="ECO:0007669"/>
    <property type="project" value="InterPro"/>
</dbReference>
<keyword evidence="6" id="KW-0732">Signal</keyword>
<dbReference type="GO" id="GO:0090729">
    <property type="term" value="F:toxin activity"/>
    <property type="evidence" value="ECO:0007669"/>
    <property type="project" value="UniProtKB-KW"/>
</dbReference>
<comment type="similarity">
    <text evidence="1">Belongs to the peptidase S1 family.</text>
</comment>
<dbReference type="InterPro" id="IPR001314">
    <property type="entry name" value="Peptidase_S1A"/>
</dbReference>
<proteinExistence type="inferred from homology"/>
<dbReference type="SMART" id="SM00020">
    <property type="entry name" value="Tryp_SPc"/>
    <property type="match status" value="1"/>
</dbReference>
<feature type="chain" id="PRO_5045192756" evidence="6">
    <location>
        <begin position="22"/>
        <end position="245"/>
    </location>
</feature>
<feature type="domain" description="Peptidase S1" evidence="7">
    <location>
        <begin position="26"/>
        <end position="243"/>
    </location>
</feature>
<dbReference type="Proteomes" id="UP001652740">
    <property type="component" value="Unplaced"/>
</dbReference>
<dbReference type="GeneID" id="116413801"/>
<dbReference type="PROSITE" id="PS00134">
    <property type="entry name" value="TRYPSIN_HIS"/>
    <property type="match status" value="1"/>
</dbReference>
<dbReference type="InParanoid" id="A0A6J3CDS6"/>
<dbReference type="GO" id="GO:0006508">
    <property type="term" value="P:proteolysis"/>
    <property type="evidence" value="ECO:0007669"/>
    <property type="project" value="InterPro"/>
</dbReference>
<evidence type="ECO:0000259" key="7">
    <source>
        <dbReference type="PROSITE" id="PS50240"/>
    </source>
</evidence>
<feature type="signal peptide" evidence="6">
    <location>
        <begin position="1"/>
        <end position="21"/>
    </location>
</feature>
<evidence type="ECO:0000313" key="9">
    <source>
        <dbReference type="RefSeq" id="XP_031770551.2"/>
    </source>
</evidence>
<evidence type="ECO:0000256" key="4">
    <source>
        <dbReference type="ARBA" id="ARBA00022825"/>
    </source>
</evidence>
<dbReference type="KEGG" id="gmw:116413801"/>
<dbReference type="InterPro" id="IPR018114">
    <property type="entry name" value="TRYPSIN_HIS"/>
</dbReference>
<evidence type="ECO:0000256" key="2">
    <source>
        <dbReference type="ARBA" id="ARBA00022670"/>
    </source>
</evidence>
<keyword evidence="3" id="KW-0378">Hydrolase</keyword>
<evidence type="ECO:0000256" key="5">
    <source>
        <dbReference type="ARBA" id="ARBA00023157"/>
    </source>
</evidence>
<evidence type="ECO:0000313" key="8">
    <source>
        <dbReference type="Proteomes" id="UP001652740"/>
    </source>
</evidence>